<sequence>MILIKNGKIYTMAGNMIEKGSILVEDGKIKEIGNDIVAPFDAEIIDAEGKLVFPGMIDAHCHLGMWEDAIGFEGADGNEMTDPITPQLRSIDSINPMDRTFQEAYEGGITTVSTGPGSANVIGGQFASIKTYGKRIDDMIIEAPSAMKIAFGENPKRVYNEKKTMPMTRMATAALLRETLMKAKEYQRKKLEAKEDPSKAPTFDMKMEALMDVLEGKIPLKAHAHRADDIFTSIRIAKEFGVRITLEHCTEGHLIADYIAEEGLPAVVGPTFGDRSKFELINKTFDTPKALWEAGVKIAIMTDHPVIPVHYLPLCAGLSAKAGLPEEEALKAITIHPAEILGIDHKVGSLAVGKDADIVIWDGHPFDIQASVVCTMIDGNIVYRKK</sequence>
<dbReference type="Gene3D" id="3.20.20.140">
    <property type="entry name" value="Metal-dependent hydrolases"/>
    <property type="match status" value="1"/>
</dbReference>
<dbReference type="Pfam" id="PF01979">
    <property type="entry name" value="Amidohydro_1"/>
    <property type="match status" value="1"/>
</dbReference>
<reference evidence="3" key="1">
    <citation type="submission" date="2007-10" db="EMBL/GenBank/DDBJ databases">
        <title>Complete genome of Alkaliphilus oremlandii OhILAs.</title>
        <authorList>
            <person name="Copeland A."/>
            <person name="Lucas S."/>
            <person name="Lapidus A."/>
            <person name="Barry K."/>
            <person name="Detter J.C."/>
            <person name="Glavina del Rio T."/>
            <person name="Hammon N."/>
            <person name="Israni S."/>
            <person name="Dalin E."/>
            <person name="Tice H."/>
            <person name="Pitluck S."/>
            <person name="Chain P."/>
            <person name="Malfatti S."/>
            <person name="Shin M."/>
            <person name="Vergez L."/>
            <person name="Schmutz J."/>
            <person name="Larimer F."/>
            <person name="Land M."/>
            <person name="Hauser L."/>
            <person name="Kyrpides N."/>
            <person name="Mikhailova N."/>
            <person name="Stolz J.F."/>
            <person name="Dawson A."/>
            <person name="Fisher E."/>
            <person name="Crable B."/>
            <person name="Perera E."/>
            <person name="Lisak J."/>
            <person name="Ranganathan M."/>
            <person name="Basu P."/>
            <person name="Richardson P."/>
        </authorList>
    </citation>
    <scope>NUCLEOTIDE SEQUENCE [LARGE SCALE GENOMIC DNA]</scope>
    <source>
        <strain evidence="3">OhILAs</strain>
    </source>
</reference>
<dbReference type="PANTHER" id="PTHR43135">
    <property type="entry name" value="ALPHA-D-RIBOSE 1-METHYLPHOSPHONATE 5-TRIPHOSPHATE DIPHOSPHATASE"/>
    <property type="match status" value="1"/>
</dbReference>
<gene>
    <name evidence="2" type="ordered locus">Clos_2476</name>
</gene>
<dbReference type="InterPro" id="IPR011059">
    <property type="entry name" value="Metal-dep_hydrolase_composite"/>
</dbReference>
<dbReference type="Gene3D" id="2.30.40.10">
    <property type="entry name" value="Urease, subunit C, domain 1"/>
    <property type="match status" value="1"/>
</dbReference>
<dbReference type="RefSeq" id="WP_012160315.1">
    <property type="nucleotide sequence ID" value="NC_009922.1"/>
</dbReference>
<evidence type="ECO:0000313" key="3">
    <source>
        <dbReference type="Proteomes" id="UP000000269"/>
    </source>
</evidence>
<dbReference type="PANTHER" id="PTHR43135:SF3">
    <property type="entry name" value="ALPHA-D-RIBOSE 1-METHYLPHOSPHONATE 5-TRIPHOSPHATE DIPHOSPHATASE"/>
    <property type="match status" value="1"/>
</dbReference>
<keyword evidence="3" id="KW-1185">Reference proteome</keyword>
<dbReference type="eggNOG" id="COG1228">
    <property type="taxonomic scope" value="Bacteria"/>
</dbReference>
<dbReference type="EMBL" id="CP000853">
    <property type="protein sequence ID" value="ABW20008.1"/>
    <property type="molecule type" value="Genomic_DNA"/>
</dbReference>
<dbReference type="OrthoDB" id="9802793at2"/>
<evidence type="ECO:0000313" key="2">
    <source>
        <dbReference type="EMBL" id="ABW20008.1"/>
    </source>
</evidence>
<dbReference type="InterPro" id="IPR051781">
    <property type="entry name" value="Metallo-dep_Hydrolase"/>
</dbReference>
<dbReference type="GO" id="GO:0016810">
    <property type="term" value="F:hydrolase activity, acting on carbon-nitrogen (but not peptide) bonds"/>
    <property type="evidence" value="ECO:0007669"/>
    <property type="project" value="InterPro"/>
</dbReference>
<dbReference type="KEGG" id="aoe:Clos_2476"/>
<name>A8MJM6_ALKOO</name>
<dbReference type="InterPro" id="IPR006680">
    <property type="entry name" value="Amidohydro-rel"/>
</dbReference>
<dbReference type="AlphaFoldDB" id="A8MJM6"/>
<feature type="domain" description="Amidohydrolase-related" evidence="1">
    <location>
        <begin position="51"/>
        <end position="382"/>
    </location>
</feature>
<dbReference type="CDD" id="cd01309">
    <property type="entry name" value="Met_dep_hydrolase_C"/>
    <property type="match status" value="1"/>
</dbReference>
<dbReference type="SUPFAM" id="SSF51556">
    <property type="entry name" value="Metallo-dependent hydrolases"/>
    <property type="match status" value="1"/>
</dbReference>
<organism evidence="2 3">
    <name type="scientific">Alkaliphilus oremlandii (strain OhILAs)</name>
    <name type="common">Clostridium oremlandii (strain OhILAs)</name>
    <dbReference type="NCBI Taxonomy" id="350688"/>
    <lineage>
        <taxon>Bacteria</taxon>
        <taxon>Bacillati</taxon>
        <taxon>Bacillota</taxon>
        <taxon>Clostridia</taxon>
        <taxon>Peptostreptococcales</taxon>
        <taxon>Natronincolaceae</taxon>
        <taxon>Alkaliphilus</taxon>
    </lineage>
</organism>
<accession>A8MJM6</accession>
<dbReference type="STRING" id="350688.Clos_2476"/>
<dbReference type="SUPFAM" id="SSF51338">
    <property type="entry name" value="Composite domain of metallo-dependent hydrolases"/>
    <property type="match status" value="1"/>
</dbReference>
<dbReference type="HOGENOM" id="CLU_046987_0_0_9"/>
<dbReference type="Proteomes" id="UP000000269">
    <property type="component" value="Chromosome"/>
</dbReference>
<protein>
    <submittedName>
        <fullName evidence="2">Amidohydrolase</fullName>
    </submittedName>
</protein>
<dbReference type="InterPro" id="IPR032466">
    <property type="entry name" value="Metal_Hydrolase"/>
</dbReference>
<evidence type="ECO:0000259" key="1">
    <source>
        <dbReference type="Pfam" id="PF01979"/>
    </source>
</evidence>
<keyword evidence="2" id="KW-0378">Hydrolase</keyword>
<dbReference type="MEROPS" id="M38.973"/>
<proteinExistence type="predicted"/>